<accession>A0A164LP32</accession>
<sequence length="49" mass="6027">MIYYRHHCLYVYINIMLCICSARILVHKEPNTEHFIKTHTHTHTKRFVN</sequence>
<keyword evidence="1" id="KW-1133">Transmembrane helix</keyword>
<comment type="caution">
    <text evidence="2">The sequence shown here is derived from an EMBL/GenBank/DDBJ whole genome shotgun (WGS) entry which is preliminary data.</text>
</comment>
<dbReference type="AlphaFoldDB" id="A0A164LP32"/>
<gene>
    <name evidence="2" type="ORF">APZ42_032588</name>
</gene>
<organism evidence="2 3">
    <name type="scientific">Daphnia magna</name>
    <dbReference type="NCBI Taxonomy" id="35525"/>
    <lineage>
        <taxon>Eukaryota</taxon>
        <taxon>Metazoa</taxon>
        <taxon>Ecdysozoa</taxon>
        <taxon>Arthropoda</taxon>
        <taxon>Crustacea</taxon>
        <taxon>Branchiopoda</taxon>
        <taxon>Diplostraca</taxon>
        <taxon>Cladocera</taxon>
        <taxon>Anomopoda</taxon>
        <taxon>Daphniidae</taxon>
        <taxon>Daphnia</taxon>
    </lineage>
</organism>
<feature type="transmembrane region" description="Helical" evidence="1">
    <location>
        <begin position="7"/>
        <end position="26"/>
    </location>
</feature>
<dbReference type="EMBL" id="LRGB01003123">
    <property type="protein sequence ID" value="KZS04302.1"/>
    <property type="molecule type" value="Genomic_DNA"/>
</dbReference>
<evidence type="ECO:0000313" key="3">
    <source>
        <dbReference type="Proteomes" id="UP000076858"/>
    </source>
</evidence>
<evidence type="ECO:0000256" key="1">
    <source>
        <dbReference type="SAM" id="Phobius"/>
    </source>
</evidence>
<reference evidence="2 3" key="1">
    <citation type="submission" date="2016-03" db="EMBL/GenBank/DDBJ databases">
        <title>EvidentialGene: Evidence-directed Construction of Genes on Genomes.</title>
        <authorList>
            <person name="Gilbert D.G."/>
            <person name="Choi J.-H."/>
            <person name="Mockaitis K."/>
            <person name="Colbourne J."/>
            <person name="Pfrender M."/>
        </authorList>
    </citation>
    <scope>NUCLEOTIDE SEQUENCE [LARGE SCALE GENOMIC DNA]</scope>
    <source>
        <strain evidence="2 3">Xinb3</strain>
        <tissue evidence="2">Complete organism</tissue>
    </source>
</reference>
<keyword evidence="1" id="KW-0812">Transmembrane</keyword>
<keyword evidence="1" id="KW-0472">Membrane</keyword>
<proteinExistence type="predicted"/>
<keyword evidence="3" id="KW-1185">Reference proteome</keyword>
<name>A0A164LP32_9CRUS</name>
<dbReference type="Proteomes" id="UP000076858">
    <property type="component" value="Unassembled WGS sequence"/>
</dbReference>
<protein>
    <submittedName>
        <fullName evidence="2">Uncharacterized protein</fullName>
    </submittedName>
</protein>
<evidence type="ECO:0000313" key="2">
    <source>
        <dbReference type="EMBL" id="KZS04302.1"/>
    </source>
</evidence>